<dbReference type="InterPro" id="IPR036291">
    <property type="entry name" value="NAD(P)-bd_dom_sf"/>
</dbReference>
<reference evidence="4 5" key="1">
    <citation type="submission" date="2016-10" db="EMBL/GenBank/DDBJ databases">
        <authorList>
            <person name="de Groot N.N."/>
        </authorList>
    </citation>
    <scope>NUCLEOTIDE SEQUENCE [LARGE SCALE GENOMIC DNA]</scope>
    <source>
        <strain evidence="4 5">CGMCC 4.2023</strain>
    </source>
</reference>
<dbReference type="InterPro" id="IPR055170">
    <property type="entry name" value="GFO_IDH_MocA-like_dom"/>
</dbReference>
<organism evidence="4 5">
    <name type="scientific">Actinacidiphila yanglinensis</name>
    <dbReference type="NCBI Taxonomy" id="310779"/>
    <lineage>
        <taxon>Bacteria</taxon>
        <taxon>Bacillati</taxon>
        <taxon>Actinomycetota</taxon>
        <taxon>Actinomycetes</taxon>
        <taxon>Kitasatosporales</taxon>
        <taxon>Streptomycetaceae</taxon>
        <taxon>Actinacidiphila</taxon>
    </lineage>
</organism>
<evidence type="ECO:0000256" key="1">
    <source>
        <dbReference type="ARBA" id="ARBA00023002"/>
    </source>
</evidence>
<protein>
    <submittedName>
        <fullName evidence="4">Predicted dehydrogenase</fullName>
    </submittedName>
</protein>
<feature type="domain" description="Gfo/Idh/MocA-like oxidoreductase N-terminal" evidence="2">
    <location>
        <begin position="15"/>
        <end position="119"/>
    </location>
</feature>
<dbReference type="PANTHER" id="PTHR43818:SF11">
    <property type="entry name" value="BCDNA.GH03377"/>
    <property type="match status" value="1"/>
</dbReference>
<gene>
    <name evidence="4" type="ORF">SAMN05216223_108122</name>
</gene>
<evidence type="ECO:0000259" key="3">
    <source>
        <dbReference type="Pfam" id="PF22725"/>
    </source>
</evidence>
<keyword evidence="1" id="KW-0560">Oxidoreductase</keyword>
<feature type="domain" description="GFO/IDH/MocA-like oxidoreductase" evidence="3">
    <location>
        <begin position="132"/>
        <end position="253"/>
    </location>
</feature>
<accession>A0A1H6C7Q0</accession>
<dbReference type="EMBL" id="FNVU01000008">
    <property type="protein sequence ID" value="SEG68767.1"/>
    <property type="molecule type" value="Genomic_DNA"/>
</dbReference>
<dbReference type="GO" id="GO:0016491">
    <property type="term" value="F:oxidoreductase activity"/>
    <property type="evidence" value="ECO:0007669"/>
    <property type="project" value="UniProtKB-KW"/>
</dbReference>
<dbReference type="Pfam" id="PF22725">
    <property type="entry name" value="GFO_IDH_MocA_C3"/>
    <property type="match status" value="1"/>
</dbReference>
<dbReference type="OrthoDB" id="9792085at2"/>
<dbReference type="GO" id="GO:0000166">
    <property type="term" value="F:nucleotide binding"/>
    <property type="evidence" value="ECO:0007669"/>
    <property type="project" value="InterPro"/>
</dbReference>
<dbReference type="Gene3D" id="3.40.50.720">
    <property type="entry name" value="NAD(P)-binding Rossmann-like Domain"/>
    <property type="match status" value="1"/>
</dbReference>
<name>A0A1H6C7Q0_9ACTN</name>
<evidence type="ECO:0000313" key="5">
    <source>
        <dbReference type="Proteomes" id="UP000236754"/>
    </source>
</evidence>
<dbReference type="AlphaFoldDB" id="A0A1H6C7Q0"/>
<dbReference type="Proteomes" id="UP000236754">
    <property type="component" value="Unassembled WGS sequence"/>
</dbReference>
<proteinExistence type="predicted"/>
<dbReference type="SUPFAM" id="SSF51735">
    <property type="entry name" value="NAD(P)-binding Rossmann-fold domains"/>
    <property type="match status" value="1"/>
</dbReference>
<keyword evidence="5" id="KW-1185">Reference proteome</keyword>
<dbReference type="RefSeq" id="WP_103887232.1">
    <property type="nucleotide sequence ID" value="NZ_FNVU01000008.1"/>
</dbReference>
<dbReference type="InterPro" id="IPR050463">
    <property type="entry name" value="Gfo/Idh/MocA_oxidrdct_glycsds"/>
</dbReference>
<dbReference type="InterPro" id="IPR000683">
    <property type="entry name" value="Gfo/Idh/MocA-like_OxRdtase_N"/>
</dbReference>
<dbReference type="Pfam" id="PF01408">
    <property type="entry name" value="GFO_IDH_MocA"/>
    <property type="match status" value="1"/>
</dbReference>
<sequence length="323" mass="34344">MSLRLALLSFWHVHARDYARQASEHPGTEITAVWDEDGARGKRWADDLGARFHPDLGGLLASDDVDAVVVTCPTASHREVITAAAAAGKHVFTEKVLAPTPAECAEITAAADASAVALMLSLPRLYEGYTTAIRKVLADGVLGRLTLVRARLAHGGSVGAGWLPEHFYDPAAAAGGALIDLGCHPMYLTRLFLGRMPETVTASFGHVTEHAVEDNAVAVLRCADGALGVVEASFTAPASPFSLEVHGTEGSLVYGTPEPKLLLNTGGDWRELPLPPRTGTPFDLFVRHVADGTRDEENLALGLDLTRLMAAAIRSSREEGHHL</sequence>
<dbReference type="PANTHER" id="PTHR43818">
    <property type="entry name" value="BCDNA.GH03377"/>
    <property type="match status" value="1"/>
</dbReference>
<evidence type="ECO:0000313" key="4">
    <source>
        <dbReference type="EMBL" id="SEG68767.1"/>
    </source>
</evidence>
<dbReference type="SUPFAM" id="SSF55347">
    <property type="entry name" value="Glyceraldehyde-3-phosphate dehydrogenase-like, C-terminal domain"/>
    <property type="match status" value="1"/>
</dbReference>
<dbReference type="Gene3D" id="3.30.360.10">
    <property type="entry name" value="Dihydrodipicolinate Reductase, domain 2"/>
    <property type="match status" value="1"/>
</dbReference>
<evidence type="ECO:0000259" key="2">
    <source>
        <dbReference type="Pfam" id="PF01408"/>
    </source>
</evidence>